<dbReference type="EMBL" id="GL883227">
    <property type="protein sequence ID" value="EGF97492.1"/>
    <property type="molecule type" value="Genomic_DNA"/>
</dbReference>
<evidence type="ECO:0000313" key="1">
    <source>
        <dbReference type="EMBL" id="EGF97492.1"/>
    </source>
</evidence>
<gene>
    <name evidence="1" type="ORF">MELLADRAFT_73727</name>
</gene>
<name>F4SCY2_MELLP</name>
<sequence>MLENQSTFLSKLQILFEPLSKLLLDSGFESQLDLLSESLINLSKSGLHTVLHMIMVIVNRNSNHSVLNPWINLSTCHTLMIKSDTLLFCNPDQ</sequence>
<dbReference type="InParanoid" id="F4SCY2"/>
<dbReference type="Proteomes" id="UP000001072">
    <property type="component" value="Unassembled WGS sequence"/>
</dbReference>
<dbReference type="HOGENOM" id="CLU_2400133_0_0_1"/>
<dbReference type="KEGG" id="mlr:MELLADRAFT_73727"/>
<dbReference type="GeneID" id="18932472"/>
<reference evidence="2" key="1">
    <citation type="journal article" date="2011" name="Proc. Natl. Acad. Sci. U.S.A.">
        <title>Obligate biotrophy features unraveled by the genomic analysis of rust fungi.</title>
        <authorList>
            <person name="Duplessis S."/>
            <person name="Cuomo C.A."/>
            <person name="Lin Y.-C."/>
            <person name="Aerts A."/>
            <person name="Tisserant E."/>
            <person name="Veneault-Fourrey C."/>
            <person name="Joly D.L."/>
            <person name="Hacquard S."/>
            <person name="Amselem J."/>
            <person name="Cantarel B.L."/>
            <person name="Chiu R."/>
            <person name="Coutinho P.M."/>
            <person name="Feau N."/>
            <person name="Field M."/>
            <person name="Frey P."/>
            <person name="Gelhaye E."/>
            <person name="Goldberg J."/>
            <person name="Grabherr M.G."/>
            <person name="Kodira C.D."/>
            <person name="Kohler A."/>
            <person name="Kuees U."/>
            <person name="Lindquist E.A."/>
            <person name="Lucas S.M."/>
            <person name="Mago R."/>
            <person name="Mauceli E."/>
            <person name="Morin E."/>
            <person name="Murat C."/>
            <person name="Pangilinan J.L."/>
            <person name="Park R."/>
            <person name="Pearson M."/>
            <person name="Quesneville H."/>
            <person name="Rouhier N."/>
            <person name="Sakthikumar S."/>
            <person name="Salamov A.A."/>
            <person name="Schmutz J."/>
            <person name="Selles B."/>
            <person name="Shapiro H."/>
            <person name="Tanguay P."/>
            <person name="Tuskan G.A."/>
            <person name="Henrissat B."/>
            <person name="Van de Peer Y."/>
            <person name="Rouze P."/>
            <person name="Ellis J.G."/>
            <person name="Dodds P.N."/>
            <person name="Schein J.E."/>
            <person name="Zhong S."/>
            <person name="Hamelin R.C."/>
            <person name="Grigoriev I.V."/>
            <person name="Szabo L.J."/>
            <person name="Martin F."/>
        </authorList>
    </citation>
    <scope>NUCLEOTIDE SEQUENCE [LARGE SCALE GENOMIC DNA]</scope>
    <source>
        <strain evidence="2">98AG31 / pathotype 3-4-7</strain>
    </source>
</reference>
<proteinExistence type="predicted"/>
<protein>
    <submittedName>
        <fullName evidence="1">Uncharacterized protein</fullName>
    </submittedName>
</protein>
<dbReference type="VEuPathDB" id="FungiDB:MELLADRAFT_73727"/>
<accession>F4SCY2</accession>
<dbReference type="RefSeq" id="XP_007419236.1">
    <property type="nucleotide sequence ID" value="XM_007419174.1"/>
</dbReference>
<evidence type="ECO:0000313" key="2">
    <source>
        <dbReference type="Proteomes" id="UP000001072"/>
    </source>
</evidence>
<dbReference type="AlphaFoldDB" id="F4SCY2"/>
<keyword evidence="2" id="KW-1185">Reference proteome</keyword>
<organism evidence="2">
    <name type="scientific">Melampsora larici-populina (strain 98AG31 / pathotype 3-4-7)</name>
    <name type="common">Poplar leaf rust fungus</name>
    <dbReference type="NCBI Taxonomy" id="747676"/>
    <lineage>
        <taxon>Eukaryota</taxon>
        <taxon>Fungi</taxon>
        <taxon>Dikarya</taxon>
        <taxon>Basidiomycota</taxon>
        <taxon>Pucciniomycotina</taxon>
        <taxon>Pucciniomycetes</taxon>
        <taxon>Pucciniales</taxon>
        <taxon>Melampsoraceae</taxon>
        <taxon>Melampsora</taxon>
    </lineage>
</organism>